<evidence type="ECO:0000313" key="6">
    <source>
        <dbReference type="Proteomes" id="UP000187013"/>
    </source>
</evidence>
<dbReference type="InterPro" id="IPR002099">
    <property type="entry name" value="MutL/Mlh/PMS"/>
</dbReference>
<dbReference type="InterPro" id="IPR013507">
    <property type="entry name" value="DNA_mismatch_S5_2-like"/>
</dbReference>
<dbReference type="InterPro" id="IPR014721">
    <property type="entry name" value="Ribsml_uS5_D2-typ_fold_subgr"/>
</dbReference>
<evidence type="ECO:0000259" key="3">
    <source>
        <dbReference type="SMART" id="SM00853"/>
    </source>
</evidence>
<dbReference type="PANTHER" id="PTHR10073:SF47">
    <property type="entry name" value="DNA MISMATCH REPAIR PROTEIN MLH3"/>
    <property type="match status" value="1"/>
</dbReference>
<dbReference type="SMART" id="SM01340">
    <property type="entry name" value="DNA_mis_repair"/>
    <property type="match status" value="1"/>
</dbReference>
<dbReference type="NCBIfam" id="TIGR00585">
    <property type="entry name" value="mutl"/>
    <property type="match status" value="1"/>
</dbReference>
<dbReference type="InterPro" id="IPR038973">
    <property type="entry name" value="MutL/Mlh/Pms-like"/>
</dbReference>
<evidence type="ECO:0000256" key="2">
    <source>
        <dbReference type="ARBA" id="ARBA00022763"/>
    </source>
</evidence>
<dbReference type="InterPro" id="IPR042120">
    <property type="entry name" value="MutL_C_dimsub"/>
</dbReference>
<dbReference type="OrthoDB" id="429932at2759"/>
<evidence type="ECO:0008006" key="7">
    <source>
        <dbReference type="Google" id="ProtNLM"/>
    </source>
</evidence>
<evidence type="ECO:0000313" key="5">
    <source>
        <dbReference type="EMBL" id="GAV55002.1"/>
    </source>
</evidence>
<dbReference type="InterPro" id="IPR014790">
    <property type="entry name" value="MutL_C"/>
</dbReference>
<dbReference type="GO" id="GO:0032300">
    <property type="term" value="C:mismatch repair complex"/>
    <property type="evidence" value="ECO:0007669"/>
    <property type="project" value="InterPro"/>
</dbReference>
<accession>A0A1Q3AH90</accession>
<proteinExistence type="inferred from homology"/>
<dbReference type="PANTHER" id="PTHR10073">
    <property type="entry name" value="DNA MISMATCH REPAIR PROTEIN MLH, PMS, MUTL"/>
    <property type="match status" value="1"/>
</dbReference>
<evidence type="ECO:0000259" key="4">
    <source>
        <dbReference type="SMART" id="SM01340"/>
    </source>
</evidence>
<feature type="domain" description="DNA mismatch repair protein S5" evidence="4">
    <location>
        <begin position="236"/>
        <end position="369"/>
    </location>
</feature>
<dbReference type="GO" id="GO:0140664">
    <property type="term" value="F:ATP-dependent DNA damage sensor activity"/>
    <property type="evidence" value="ECO:0007669"/>
    <property type="project" value="InterPro"/>
</dbReference>
<dbReference type="SMART" id="SM00853">
    <property type="entry name" value="MutL_C"/>
    <property type="match status" value="1"/>
</dbReference>
<comment type="caution">
    <text evidence="5">The sequence shown here is derived from an EMBL/GenBank/DDBJ whole genome shotgun (WGS) entry which is preliminary data.</text>
</comment>
<dbReference type="EMBL" id="BDGX01000045">
    <property type="protein sequence ID" value="GAV55002.1"/>
    <property type="molecule type" value="Genomic_DNA"/>
</dbReference>
<gene>
    <name evidence="5" type="ORF">ZYGR_0AS03250</name>
</gene>
<dbReference type="InterPro" id="IPR014762">
    <property type="entry name" value="DNA_mismatch_repair_CS"/>
</dbReference>
<dbReference type="InterPro" id="IPR037198">
    <property type="entry name" value="MutL_C_sf"/>
</dbReference>
<dbReference type="SUPFAM" id="SSF55874">
    <property type="entry name" value="ATPase domain of HSP90 chaperone/DNA topoisomerase II/histidine kinase"/>
    <property type="match status" value="1"/>
</dbReference>
<dbReference type="Pfam" id="PF13589">
    <property type="entry name" value="HATPase_c_3"/>
    <property type="match status" value="1"/>
</dbReference>
<sequence length="744" mass="84036">MADGINKLDPKVSRVLRSQVVTVSLISAVREVVQNSVDAGATALQIIVDPFEMSFMVKDNGCGMNPQDLDHVGCQHFTSKIRSLNDLQNLSTFGFRGEALFSIASIAQVTLVSKRSDCNSSWIRDIPGESKLFKASKGDTSYHFSLQPISKGESGTTVLVRNILYNVPVRRKILANEPLFKTLLALREDLFQVLILRPEISIKVSYFDQLRQWKVLISSTNITKDMDHFLKLSQSFSNIFGSVIPLDMFTKVSVKFKGCSVTGLISKCPIRPKEFQFIYLNGRKYTNQAFQKLINSIFQTTGFGAGGLSDTLVKTVGKPFNNYPLIILDVRCPQVSEDLMQDPAKNIISSSYAHLLHPLMLRVIKSFLSHQGYMPNSTPVVNDLEENNNAISNNSNLLPSKKTADSILNSSARMAKLKTYKKIKKTSPAFRQVDSGKIKPILDKLKGIYPQEGFDTEKSNEKNDCCIPTSYSNSFGHIEKLEGMDFKLDRSQLSKAEVIRQVDKKFILLKIPPNEKVACIMLIIVDQHACDERINLENYLMDFLYQVLKESLVTQPVSDCAIDINITEGYLFKHYEKEFKKWSISYEIKMLNLETCFLMVSSLPDVLTMKVQGDKQFLKNALLQMVHDLKNSVKIPITNMCDKNVFNIPRDKFEWWKYLHCLPTMFLEIFNSKACRSAIMFGDSLSISECSLLIKQLSQCHIPFQCAHGRPSAIPLLELSTEGGPSDQFSGYPKKSYLDYNIDT</sequence>
<dbReference type="Gene3D" id="3.30.565.10">
    <property type="entry name" value="Histidine kinase-like ATPase, C-terminal domain"/>
    <property type="match status" value="1"/>
</dbReference>
<dbReference type="InterPro" id="IPR036890">
    <property type="entry name" value="HATPase_C_sf"/>
</dbReference>
<dbReference type="PROSITE" id="PS00058">
    <property type="entry name" value="DNA_MISMATCH_REPAIR_1"/>
    <property type="match status" value="1"/>
</dbReference>
<organism evidence="5 6">
    <name type="scientific">Zygosaccharomyces rouxii</name>
    <dbReference type="NCBI Taxonomy" id="4956"/>
    <lineage>
        <taxon>Eukaryota</taxon>
        <taxon>Fungi</taxon>
        <taxon>Dikarya</taxon>
        <taxon>Ascomycota</taxon>
        <taxon>Saccharomycotina</taxon>
        <taxon>Saccharomycetes</taxon>
        <taxon>Saccharomycetales</taxon>
        <taxon>Saccharomycetaceae</taxon>
        <taxon>Zygosaccharomyces</taxon>
    </lineage>
</organism>
<dbReference type="AlphaFoldDB" id="A0A1Q3AH90"/>
<dbReference type="GO" id="GO:0005524">
    <property type="term" value="F:ATP binding"/>
    <property type="evidence" value="ECO:0007669"/>
    <property type="project" value="InterPro"/>
</dbReference>
<keyword evidence="2" id="KW-0227">DNA damage</keyword>
<dbReference type="GO" id="GO:0006298">
    <property type="term" value="P:mismatch repair"/>
    <property type="evidence" value="ECO:0007669"/>
    <property type="project" value="InterPro"/>
</dbReference>
<dbReference type="Gene3D" id="3.30.1540.20">
    <property type="entry name" value="MutL, C-terminal domain, dimerisation subdomain"/>
    <property type="match status" value="1"/>
</dbReference>
<protein>
    <recommendedName>
        <fullName evidence="7">MutL C-terminal dimerisation domain-containing protein</fullName>
    </recommendedName>
</protein>
<dbReference type="GO" id="GO:0016887">
    <property type="term" value="F:ATP hydrolysis activity"/>
    <property type="evidence" value="ECO:0007669"/>
    <property type="project" value="InterPro"/>
</dbReference>
<feature type="domain" description="MutL C-terminal dimerisation" evidence="3">
    <location>
        <begin position="498"/>
        <end position="685"/>
    </location>
</feature>
<dbReference type="GO" id="GO:0061982">
    <property type="term" value="P:meiosis I cell cycle process"/>
    <property type="evidence" value="ECO:0007669"/>
    <property type="project" value="UniProtKB-ARBA"/>
</dbReference>
<dbReference type="SUPFAM" id="SSF118116">
    <property type="entry name" value="DNA mismatch repair protein MutL"/>
    <property type="match status" value="1"/>
</dbReference>
<dbReference type="Proteomes" id="UP000187013">
    <property type="component" value="Unassembled WGS sequence"/>
</dbReference>
<evidence type="ECO:0000256" key="1">
    <source>
        <dbReference type="ARBA" id="ARBA00006082"/>
    </source>
</evidence>
<dbReference type="SUPFAM" id="SSF54211">
    <property type="entry name" value="Ribosomal protein S5 domain 2-like"/>
    <property type="match status" value="1"/>
</dbReference>
<comment type="similarity">
    <text evidence="1">Belongs to the DNA mismatch repair MutL/HexB family.</text>
</comment>
<reference evidence="5 6" key="1">
    <citation type="submission" date="2016-08" db="EMBL/GenBank/DDBJ databases">
        <title>Draft genome sequence of allopolyploid Zygosaccharomyces rouxii.</title>
        <authorList>
            <person name="Watanabe J."/>
            <person name="Uehara K."/>
            <person name="Mogi Y."/>
            <person name="Tsukioka Y."/>
        </authorList>
    </citation>
    <scope>NUCLEOTIDE SEQUENCE [LARGE SCALE GENOMIC DNA]</scope>
    <source>
        <strain evidence="5 6">NBRC 110957</strain>
    </source>
</reference>
<dbReference type="GO" id="GO:0030983">
    <property type="term" value="F:mismatched DNA binding"/>
    <property type="evidence" value="ECO:0007669"/>
    <property type="project" value="InterPro"/>
</dbReference>
<dbReference type="InterPro" id="IPR020568">
    <property type="entry name" value="Ribosomal_Su5_D2-typ_SF"/>
</dbReference>
<name>A0A1Q3AH90_ZYGRO</name>
<dbReference type="Gene3D" id="3.30.230.10">
    <property type="match status" value="1"/>
</dbReference>